<dbReference type="GO" id="GO:0005085">
    <property type="term" value="F:guanyl-nucleotide exchange factor activity"/>
    <property type="evidence" value="ECO:0007669"/>
    <property type="project" value="UniProtKB-KW"/>
</dbReference>
<reference evidence="6" key="1">
    <citation type="journal article" date="2018" name="Nat. Microbiol.">
        <title>Leveraging single-cell genomics to expand the fungal tree of life.</title>
        <authorList>
            <person name="Ahrendt S.R."/>
            <person name="Quandt C.A."/>
            <person name="Ciobanu D."/>
            <person name="Clum A."/>
            <person name="Salamov A."/>
            <person name="Andreopoulos B."/>
            <person name="Cheng J.F."/>
            <person name="Woyke T."/>
            <person name="Pelin A."/>
            <person name="Henrissat B."/>
            <person name="Reynolds N.K."/>
            <person name="Benny G.L."/>
            <person name="Smith M.E."/>
            <person name="James T.Y."/>
            <person name="Grigoriev I.V."/>
        </authorList>
    </citation>
    <scope>NUCLEOTIDE SEQUENCE [LARGE SCALE GENOMIC DNA]</scope>
</reference>
<proteinExistence type="predicted"/>
<dbReference type="GO" id="GO:0005886">
    <property type="term" value="C:plasma membrane"/>
    <property type="evidence" value="ECO:0007669"/>
    <property type="project" value="TreeGrafter"/>
</dbReference>
<dbReference type="InterPro" id="IPR008937">
    <property type="entry name" value="Ras-like_GEF"/>
</dbReference>
<feature type="region of interest" description="Disordered" evidence="3">
    <location>
        <begin position="251"/>
        <end position="292"/>
    </location>
</feature>
<evidence type="ECO:0000256" key="2">
    <source>
        <dbReference type="PROSITE-ProRule" id="PRU00168"/>
    </source>
</evidence>
<dbReference type="GO" id="GO:0007265">
    <property type="term" value="P:Ras protein signal transduction"/>
    <property type="evidence" value="ECO:0007669"/>
    <property type="project" value="TreeGrafter"/>
</dbReference>
<sequence length="340" mass="37190">VQLASSTGPDLLSLPWRLVAFQICLLDAHLFYRISPHTLLPHTGGLTDASIRASTDFFNYLSRSVEYSILIVDDQAGRVRVLGRWSKIAKALRQLRDFQGLAAILAGLSTPPVRRLTRTWGSLSRRATSRVEALRDLMDPQDNYAKYRAVEDEGLRKEEISSGDPDRDTDVRYTDVLWTVPFLGVYLLDVTYLRAAIGSQKARNAGPGQNSITLAQDPRILESLGRLVAFRHSSSKYPEFPPPWYFSIRRKGGSGGGPGASDGSGVNASGGVSGGSGAGPGSDGWPNGGGRSAQEEQLLIQQRVITHFLLTRPWVDQTVVDEMSRVREEGKSGSMRFDSG</sequence>
<feature type="non-terminal residue" evidence="5">
    <location>
        <position position="340"/>
    </location>
</feature>
<dbReference type="PROSITE" id="PS50009">
    <property type="entry name" value="RASGEF_CAT"/>
    <property type="match status" value="1"/>
</dbReference>
<organism evidence="5 6">
    <name type="scientific">Piptocephalis cylindrospora</name>
    <dbReference type="NCBI Taxonomy" id="1907219"/>
    <lineage>
        <taxon>Eukaryota</taxon>
        <taxon>Fungi</taxon>
        <taxon>Fungi incertae sedis</taxon>
        <taxon>Zoopagomycota</taxon>
        <taxon>Zoopagomycotina</taxon>
        <taxon>Zoopagomycetes</taxon>
        <taxon>Zoopagales</taxon>
        <taxon>Piptocephalidaceae</taxon>
        <taxon>Piptocephalis</taxon>
    </lineage>
</organism>
<feature type="compositionally biased region" description="Gly residues" evidence="3">
    <location>
        <begin position="271"/>
        <end position="291"/>
    </location>
</feature>
<dbReference type="Gene3D" id="1.10.840.10">
    <property type="entry name" value="Ras guanine-nucleotide exchange factors catalytic domain"/>
    <property type="match status" value="1"/>
</dbReference>
<evidence type="ECO:0000313" key="5">
    <source>
        <dbReference type="EMBL" id="RKP13730.1"/>
    </source>
</evidence>
<keyword evidence="6" id="KW-1185">Reference proteome</keyword>
<feature type="domain" description="Ras-GEF" evidence="4">
    <location>
        <begin position="15"/>
        <end position="264"/>
    </location>
</feature>
<dbReference type="SUPFAM" id="SSF48366">
    <property type="entry name" value="Ras GEF"/>
    <property type="match status" value="1"/>
</dbReference>
<dbReference type="PANTHER" id="PTHR23113">
    <property type="entry name" value="GUANINE NUCLEOTIDE EXCHANGE FACTOR"/>
    <property type="match status" value="1"/>
</dbReference>
<keyword evidence="1 2" id="KW-0344">Guanine-nucleotide releasing factor</keyword>
<accession>A0A4P9Y787</accession>
<dbReference type="OrthoDB" id="546434at2759"/>
<name>A0A4P9Y787_9FUNG</name>
<dbReference type="InterPro" id="IPR023578">
    <property type="entry name" value="Ras_GEF_dom_sf"/>
</dbReference>
<protein>
    <submittedName>
        <fullName evidence="5">Ras guanine nucleotide exchange factor domain-containing protein</fullName>
    </submittedName>
</protein>
<feature type="compositionally biased region" description="Gly residues" evidence="3">
    <location>
        <begin position="253"/>
        <end position="262"/>
    </location>
</feature>
<dbReference type="PANTHER" id="PTHR23113:SF368">
    <property type="entry name" value="CELL DIVISION CONTROL PROTEIN 25"/>
    <property type="match status" value="1"/>
</dbReference>
<gene>
    <name evidence="5" type="ORF">BJ684DRAFT_3854</name>
</gene>
<dbReference type="InterPro" id="IPR036964">
    <property type="entry name" value="RASGEF_cat_dom_sf"/>
</dbReference>
<dbReference type="InterPro" id="IPR001895">
    <property type="entry name" value="RASGEF_cat_dom"/>
</dbReference>
<evidence type="ECO:0000256" key="1">
    <source>
        <dbReference type="ARBA" id="ARBA00022658"/>
    </source>
</evidence>
<feature type="non-terminal residue" evidence="5">
    <location>
        <position position="1"/>
    </location>
</feature>
<dbReference type="EMBL" id="KZ987956">
    <property type="protein sequence ID" value="RKP13730.1"/>
    <property type="molecule type" value="Genomic_DNA"/>
</dbReference>
<evidence type="ECO:0000313" key="6">
    <source>
        <dbReference type="Proteomes" id="UP000267251"/>
    </source>
</evidence>
<dbReference type="AlphaFoldDB" id="A0A4P9Y787"/>
<evidence type="ECO:0000256" key="3">
    <source>
        <dbReference type="SAM" id="MobiDB-lite"/>
    </source>
</evidence>
<evidence type="ECO:0000259" key="4">
    <source>
        <dbReference type="PROSITE" id="PS50009"/>
    </source>
</evidence>
<dbReference type="Proteomes" id="UP000267251">
    <property type="component" value="Unassembled WGS sequence"/>
</dbReference>
<dbReference type="Pfam" id="PF00617">
    <property type="entry name" value="RasGEF"/>
    <property type="match status" value="1"/>
</dbReference>
<dbReference type="SMART" id="SM00147">
    <property type="entry name" value="RasGEF"/>
    <property type="match status" value="1"/>
</dbReference>